<dbReference type="Gene3D" id="3.30.70.790">
    <property type="entry name" value="UreE, C-terminal domain"/>
    <property type="match status" value="1"/>
</dbReference>
<evidence type="ECO:0000256" key="2">
    <source>
        <dbReference type="ARBA" id="ARBA00022771"/>
    </source>
</evidence>
<organism evidence="5">
    <name type="scientific">marine metagenome</name>
    <dbReference type="NCBI Taxonomy" id="408172"/>
    <lineage>
        <taxon>unclassified sequences</taxon>
        <taxon>metagenomes</taxon>
        <taxon>ecological metagenomes</taxon>
    </lineage>
</organism>
<sequence length="108" mass="12245">MRKVYSSPDPNLVRYAKSILDDYKIECVILREQLAGAVGGIAPVDAWAEIWVLDSEQQSEAQGILERSLTLNETGQKSWQCPKCGEYIEAQFSQCWNCDTERVQSKTE</sequence>
<keyword evidence="3" id="KW-0862">Zinc</keyword>
<feature type="domain" description="RanBP2-type" evidence="4">
    <location>
        <begin position="73"/>
        <end position="104"/>
    </location>
</feature>
<keyword evidence="1" id="KW-0479">Metal-binding</keyword>
<reference evidence="5" key="1">
    <citation type="submission" date="2018-05" db="EMBL/GenBank/DDBJ databases">
        <authorList>
            <person name="Lanie J.A."/>
            <person name="Ng W.-L."/>
            <person name="Kazmierczak K.M."/>
            <person name="Andrzejewski T.M."/>
            <person name="Davidsen T.M."/>
            <person name="Wayne K.J."/>
            <person name="Tettelin H."/>
            <person name="Glass J.I."/>
            <person name="Rusch D."/>
            <person name="Podicherti R."/>
            <person name="Tsui H.-C.T."/>
            <person name="Winkler M.E."/>
        </authorList>
    </citation>
    <scope>NUCLEOTIDE SEQUENCE</scope>
</reference>
<gene>
    <name evidence="5" type="ORF">METZ01_LOCUS126763</name>
</gene>
<dbReference type="EMBL" id="UINC01017742">
    <property type="protein sequence ID" value="SVA73909.1"/>
    <property type="molecule type" value="Genomic_DNA"/>
</dbReference>
<dbReference type="InterPro" id="IPR001876">
    <property type="entry name" value="Znf_RanBP2"/>
</dbReference>
<accession>A0A381Y9Z0</accession>
<dbReference type="InterPro" id="IPR018551">
    <property type="entry name" value="DUF2007"/>
</dbReference>
<dbReference type="AlphaFoldDB" id="A0A381Y9Z0"/>
<evidence type="ECO:0000259" key="4">
    <source>
        <dbReference type="PROSITE" id="PS50199"/>
    </source>
</evidence>
<keyword evidence="2" id="KW-0863">Zinc-finger</keyword>
<proteinExistence type="predicted"/>
<name>A0A381Y9Z0_9ZZZZ</name>
<dbReference type="PROSITE" id="PS50199">
    <property type="entry name" value="ZF_RANBP2_2"/>
    <property type="match status" value="1"/>
</dbReference>
<dbReference type="GO" id="GO:0008270">
    <property type="term" value="F:zinc ion binding"/>
    <property type="evidence" value="ECO:0007669"/>
    <property type="project" value="UniProtKB-KW"/>
</dbReference>
<dbReference type="Pfam" id="PF09413">
    <property type="entry name" value="DUF2007"/>
    <property type="match status" value="1"/>
</dbReference>
<evidence type="ECO:0000313" key="5">
    <source>
        <dbReference type="EMBL" id="SVA73909.1"/>
    </source>
</evidence>
<evidence type="ECO:0000256" key="1">
    <source>
        <dbReference type="ARBA" id="ARBA00022723"/>
    </source>
</evidence>
<protein>
    <recommendedName>
        <fullName evidence="4">RanBP2-type domain-containing protein</fullName>
    </recommendedName>
</protein>
<evidence type="ECO:0000256" key="3">
    <source>
        <dbReference type="ARBA" id="ARBA00022833"/>
    </source>
</evidence>